<accession>A0A5A5T838</accession>
<dbReference type="Gene3D" id="3.20.20.100">
    <property type="entry name" value="NADP-dependent oxidoreductase domain"/>
    <property type="match status" value="1"/>
</dbReference>
<dbReference type="EMBL" id="BIXY01000011">
    <property type="protein sequence ID" value="GCF07568.1"/>
    <property type="molecule type" value="Genomic_DNA"/>
</dbReference>
<feature type="domain" description="NADP-dependent oxidoreductase" evidence="1">
    <location>
        <begin position="16"/>
        <end position="250"/>
    </location>
</feature>
<dbReference type="InterPro" id="IPR036812">
    <property type="entry name" value="NAD(P)_OxRdtase_dom_sf"/>
</dbReference>
<sequence>MEYRILGRSQLHVPVIGMGTWRTFDVRGESALKNAHAVVNNALAHEVTFFDSSPMYGASEHVLGETLRGRRRDALVATKVWARTRSEGQAQIKYALACFENLVDVYQIHNLENWLEHLALLEGYQASGHVRAIGATHYSASAFKELRTVMRTGRISVIQIPYNPLQREVETEILPLAADLGIGVIVMRPFGEGSLMRRIPSAQDLKPLEGFGVTTWSQALLKWALSDMRCQIAIPATKNIQHGSENAAAGTPPWFGQEERALVARLATRSN</sequence>
<organism evidence="2 3">
    <name type="scientific">Dictyobacter arantiisoli</name>
    <dbReference type="NCBI Taxonomy" id="2014874"/>
    <lineage>
        <taxon>Bacteria</taxon>
        <taxon>Bacillati</taxon>
        <taxon>Chloroflexota</taxon>
        <taxon>Ktedonobacteria</taxon>
        <taxon>Ktedonobacterales</taxon>
        <taxon>Dictyobacteraceae</taxon>
        <taxon>Dictyobacter</taxon>
    </lineage>
</organism>
<dbReference type="PANTHER" id="PTHR43312">
    <property type="entry name" value="D-THREO-ALDOSE 1-DEHYDROGENASE"/>
    <property type="match status" value="1"/>
</dbReference>
<gene>
    <name evidence="2" type="ORF">KDI_11320</name>
</gene>
<comment type="caution">
    <text evidence="2">The sequence shown here is derived from an EMBL/GenBank/DDBJ whole genome shotgun (WGS) entry which is preliminary data.</text>
</comment>
<evidence type="ECO:0000313" key="2">
    <source>
        <dbReference type="EMBL" id="GCF07568.1"/>
    </source>
</evidence>
<dbReference type="RefSeq" id="WP_149400577.1">
    <property type="nucleotide sequence ID" value="NZ_BIXY01000011.1"/>
</dbReference>
<keyword evidence="3" id="KW-1185">Reference proteome</keyword>
<evidence type="ECO:0000313" key="3">
    <source>
        <dbReference type="Proteomes" id="UP000322530"/>
    </source>
</evidence>
<dbReference type="OrthoDB" id="9783572at2"/>
<dbReference type="SUPFAM" id="SSF51430">
    <property type="entry name" value="NAD(P)-linked oxidoreductase"/>
    <property type="match status" value="1"/>
</dbReference>
<dbReference type="Proteomes" id="UP000322530">
    <property type="component" value="Unassembled WGS sequence"/>
</dbReference>
<protein>
    <submittedName>
        <fullName evidence="2">Aldo/keto reductase</fullName>
    </submittedName>
</protein>
<dbReference type="CDD" id="cd19095">
    <property type="entry name" value="AKR_PA4992-like"/>
    <property type="match status" value="1"/>
</dbReference>
<dbReference type="PANTHER" id="PTHR43312:SF1">
    <property type="entry name" value="NADP-DEPENDENT OXIDOREDUCTASE DOMAIN-CONTAINING PROTEIN"/>
    <property type="match status" value="1"/>
</dbReference>
<proteinExistence type="predicted"/>
<dbReference type="Pfam" id="PF00248">
    <property type="entry name" value="Aldo_ket_red"/>
    <property type="match status" value="1"/>
</dbReference>
<evidence type="ECO:0000259" key="1">
    <source>
        <dbReference type="Pfam" id="PF00248"/>
    </source>
</evidence>
<dbReference type="AlphaFoldDB" id="A0A5A5T838"/>
<dbReference type="InterPro" id="IPR053135">
    <property type="entry name" value="AKR2_Oxidoreductase"/>
</dbReference>
<reference evidence="2 3" key="1">
    <citation type="submission" date="2019-01" db="EMBL/GenBank/DDBJ databases">
        <title>Draft genome sequence of Dictyobacter sp. Uno17.</title>
        <authorList>
            <person name="Wang C.M."/>
            <person name="Zheng Y."/>
            <person name="Sakai Y."/>
            <person name="Abe K."/>
            <person name="Yokota A."/>
            <person name="Yabe S."/>
        </authorList>
    </citation>
    <scope>NUCLEOTIDE SEQUENCE [LARGE SCALE GENOMIC DNA]</scope>
    <source>
        <strain evidence="2 3">Uno17</strain>
    </source>
</reference>
<dbReference type="InterPro" id="IPR023210">
    <property type="entry name" value="NADP_OxRdtase_dom"/>
</dbReference>
<name>A0A5A5T838_9CHLR</name>